<dbReference type="Proteomes" id="UP000054563">
    <property type="component" value="Unassembled WGS sequence"/>
</dbReference>
<name>A0A0J8S683_COCIT</name>
<dbReference type="Gene3D" id="1.10.630.10">
    <property type="entry name" value="Cytochrome P450"/>
    <property type="match status" value="1"/>
</dbReference>
<dbReference type="Pfam" id="PF00067">
    <property type="entry name" value="p450"/>
    <property type="match status" value="1"/>
</dbReference>
<keyword evidence="8" id="KW-1133">Transmembrane helix</keyword>
<evidence type="ECO:0000256" key="6">
    <source>
        <dbReference type="ARBA" id="ARBA00023004"/>
    </source>
</evidence>
<dbReference type="STRING" id="396776.A0A0J8S683"/>
<proteinExistence type="inferred from homology"/>
<dbReference type="EMBL" id="DS017046">
    <property type="protein sequence ID" value="KMU91869.1"/>
    <property type="molecule type" value="Genomic_DNA"/>
</dbReference>
<organism evidence="9 10">
    <name type="scientific">Coccidioides immitis H538.4</name>
    <dbReference type="NCBI Taxonomy" id="396776"/>
    <lineage>
        <taxon>Eukaryota</taxon>
        <taxon>Fungi</taxon>
        <taxon>Dikarya</taxon>
        <taxon>Ascomycota</taxon>
        <taxon>Pezizomycotina</taxon>
        <taxon>Eurotiomycetes</taxon>
        <taxon>Eurotiomycetidae</taxon>
        <taxon>Onygenales</taxon>
        <taxon>Onygenaceae</taxon>
        <taxon>Coccidioides</taxon>
    </lineage>
</organism>
<dbReference type="VEuPathDB" id="FungiDB:CIHG_09721"/>
<dbReference type="InterPro" id="IPR050121">
    <property type="entry name" value="Cytochrome_P450_monoxygenase"/>
</dbReference>
<dbReference type="SUPFAM" id="SSF48264">
    <property type="entry name" value="Cytochrome P450"/>
    <property type="match status" value="1"/>
</dbReference>
<keyword evidence="7" id="KW-0503">Monooxygenase</keyword>
<keyword evidence="6" id="KW-0408">Iron</keyword>
<sequence>MAYTFTVARMSIIGYIVGTLVYRLYFSPLSKIPGSKLAAATLWYEFYYDVILGGQYTFKIKELHQKHGSNHVHWGHGMLSFNVRTDSSVGPIIRISPYEVHIDDPEYYHTLYSHRCPRDKCDYHVKPFNLPKSSFGTESARVHRLRRGAMNPFFSRGFVLKHESLVQDLVQKFCRRVEEFARDEEIVPLSLGFTCLTRRDHIICSEPVVSIFKKHPDWHPHWGQTLKDASKLSVITKQVAWTLPIPKCFPQSWAKALNPGLALFFDLTQRTHRRILEVLKEREQERGVSGPGRRKTLIDQLLDSKLPQEEKSMERLAAEIRSAIGAGTETTSNSMTYHLLANPQKLQRLRDELLKLGPGREANLCELEQLPYLSSCILEGLRCVSPARRGKHLRRRCAEITSPGYPTALVPASNANQTTQRSYTKHIEFLPGLLLG</sequence>
<dbReference type="GO" id="GO:0004497">
    <property type="term" value="F:monooxygenase activity"/>
    <property type="evidence" value="ECO:0007669"/>
    <property type="project" value="UniProtKB-KW"/>
</dbReference>
<dbReference type="GO" id="GO:0005506">
    <property type="term" value="F:iron ion binding"/>
    <property type="evidence" value="ECO:0007669"/>
    <property type="project" value="InterPro"/>
</dbReference>
<dbReference type="CDD" id="cd11062">
    <property type="entry name" value="CYP58-like"/>
    <property type="match status" value="1"/>
</dbReference>
<dbReference type="eggNOG" id="KOG0157">
    <property type="taxonomic scope" value="Eukaryota"/>
</dbReference>
<evidence type="ECO:0000256" key="8">
    <source>
        <dbReference type="SAM" id="Phobius"/>
    </source>
</evidence>
<feature type="transmembrane region" description="Helical" evidence="8">
    <location>
        <begin position="6"/>
        <end position="26"/>
    </location>
</feature>
<gene>
    <name evidence="9" type="ORF">CIHG_09721</name>
</gene>
<evidence type="ECO:0000313" key="9">
    <source>
        <dbReference type="EMBL" id="KMU91869.1"/>
    </source>
</evidence>
<dbReference type="AlphaFoldDB" id="A0A0J8S683"/>
<comment type="cofactor">
    <cofactor evidence="1">
        <name>heme</name>
        <dbReference type="ChEBI" id="CHEBI:30413"/>
    </cofactor>
</comment>
<evidence type="ECO:0000256" key="3">
    <source>
        <dbReference type="ARBA" id="ARBA00022617"/>
    </source>
</evidence>
<evidence type="ECO:0000256" key="5">
    <source>
        <dbReference type="ARBA" id="ARBA00023002"/>
    </source>
</evidence>
<dbReference type="PANTHER" id="PTHR24305:SF157">
    <property type="entry name" value="N-ACETYLTRYPTOPHAN 6-HYDROXYLASE IVOC-RELATED"/>
    <property type="match status" value="1"/>
</dbReference>
<dbReference type="InterPro" id="IPR001128">
    <property type="entry name" value="Cyt_P450"/>
</dbReference>
<dbReference type="GO" id="GO:0020037">
    <property type="term" value="F:heme binding"/>
    <property type="evidence" value="ECO:0007669"/>
    <property type="project" value="InterPro"/>
</dbReference>
<dbReference type="OrthoDB" id="3945418at2759"/>
<keyword evidence="4" id="KW-0479">Metal-binding</keyword>
<evidence type="ECO:0000256" key="7">
    <source>
        <dbReference type="ARBA" id="ARBA00023033"/>
    </source>
</evidence>
<dbReference type="GO" id="GO:0016705">
    <property type="term" value="F:oxidoreductase activity, acting on paired donors, with incorporation or reduction of molecular oxygen"/>
    <property type="evidence" value="ECO:0007669"/>
    <property type="project" value="InterPro"/>
</dbReference>
<keyword evidence="3" id="KW-0349">Heme</keyword>
<evidence type="ECO:0000256" key="4">
    <source>
        <dbReference type="ARBA" id="ARBA00022723"/>
    </source>
</evidence>
<protein>
    <submittedName>
        <fullName evidence="9">CND5p</fullName>
    </submittedName>
</protein>
<evidence type="ECO:0000256" key="1">
    <source>
        <dbReference type="ARBA" id="ARBA00001971"/>
    </source>
</evidence>
<keyword evidence="8" id="KW-0812">Transmembrane</keyword>
<reference evidence="10" key="1">
    <citation type="journal article" date="2010" name="Genome Res.">
        <title>Population genomic sequencing of Coccidioides fungi reveals recent hybridization and transposon control.</title>
        <authorList>
            <person name="Neafsey D.E."/>
            <person name="Barker B.M."/>
            <person name="Sharpton T.J."/>
            <person name="Stajich J.E."/>
            <person name="Park D.J."/>
            <person name="Whiston E."/>
            <person name="Hung C.-Y."/>
            <person name="McMahan C."/>
            <person name="White J."/>
            <person name="Sykes S."/>
            <person name="Heiman D."/>
            <person name="Young S."/>
            <person name="Zeng Q."/>
            <person name="Abouelleil A."/>
            <person name="Aftuck L."/>
            <person name="Bessette D."/>
            <person name="Brown A."/>
            <person name="FitzGerald M."/>
            <person name="Lui A."/>
            <person name="Macdonald J.P."/>
            <person name="Priest M."/>
            <person name="Orbach M.J."/>
            <person name="Galgiani J.N."/>
            <person name="Kirkland T.N."/>
            <person name="Cole G.T."/>
            <person name="Birren B.W."/>
            <person name="Henn M.R."/>
            <person name="Taylor J.W."/>
            <person name="Rounsley S.D."/>
        </authorList>
    </citation>
    <scope>NUCLEOTIDE SEQUENCE [LARGE SCALE GENOMIC DNA]</scope>
    <source>
        <strain evidence="10">H538.4</strain>
    </source>
</reference>
<keyword evidence="8" id="KW-0472">Membrane</keyword>
<accession>A0A0J8S683</accession>
<keyword evidence="5" id="KW-0560">Oxidoreductase</keyword>
<evidence type="ECO:0000256" key="2">
    <source>
        <dbReference type="ARBA" id="ARBA00010617"/>
    </source>
</evidence>
<comment type="similarity">
    <text evidence="2">Belongs to the cytochrome P450 family.</text>
</comment>
<dbReference type="PANTHER" id="PTHR24305">
    <property type="entry name" value="CYTOCHROME P450"/>
    <property type="match status" value="1"/>
</dbReference>
<evidence type="ECO:0000313" key="10">
    <source>
        <dbReference type="Proteomes" id="UP000054563"/>
    </source>
</evidence>
<dbReference type="InterPro" id="IPR036396">
    <property type="entry name" value="Cyt_P450_sf"/>
</dbReference>